<sequence>MDSHEFRAPNWIKSSHSGDNGGNCVEVAPAFPHTVPVRDSKNPDGPVLAFAPSAWKAFLTSQLMDQT</sequence>
<evidence type="ECO:0000256" key="1">
    <source>
        <dbReference type="SAM" id="MobiDB-lite"/>
    </source>
</evidence>
<evidence type="ECO:0000313" key="3">
    <source>
        <dbReference type="EMBL" id="MPY62162.1"/>
    </source>
</evidence>
<dbReference type="AlphaFoldDB" id="A0A5N8XRW7"/>
<gene>
    <name evidence="3" type="ORF">FNH08_34980</name>
</gene>
<reference evidence="3 4" key="1">
    <citation type="submission" date="2019-07" db="EMBL/GenBank/DDBJ databases">
        <title>New species of Amycolatopsis and Streptomyces.</title>
        <authorList>
            <person name="Duangmal K."/>
            <person name="Teo W.F.A."/>
            <person name="Lipun K."/>
        </authorList>
    </citation>
    <scope>NUCLEOTIDE SEQUENCE [LARGE SCALE GENOMIC DNA]</scope>
    <source>
        <strain evidence="3 4">NBRC 106415</strain>
    </source>
</reference>
<protein>
    <submittedName>
        <fullName evidence="3">DUF397 domain-containing protein</fullName>
    </submittedName>
</protein>
<dbReference type="OrthoDB" id="4570646at2"/>
<evidence type="ECO:0000259" key="2">
    <source>
        <dbReference type="Pfam" id="PF04149"/>
    </source>
</evidence>
<accession>A0A5N8XRW7</accession>
<dbReference type="Proteomes" id="UP000400924">
    <property type="component" value="Unassembled WGS sequence"/>
</dbReference>
<organism evidence="3 4">
    <name type="scientific">Streptomyces spongiae</name>
    <dbReference type="NCBI Taxonomy" id="565072"/>
    <lineage>
        <taxon>Bacteria</taxon>
        <taxon>Bacillati</taxon>
        <taxon>Actinomycetota</taxon>
        <taxon>Actinomycetes</taxon>
        <taxon>Kitasatosporales</taxon>
        <taxon>Streptomycetaceae</taxon>
        <taxon>Streptomyces</taxon>
    </lineage>
</organism>
<evidence type="ECO:0000313" key="4">
    <source>
        <dbReference type="Proteomes" id="UP000400924"/>
    </source>
</evidence>
<comment type="caution">
    <text evidence="3">The sequence shown here is derived from an EMBL/GenBank/DDBJ whole genome shotgun (WGS) entry which is preliminary data.</text>
</comment>
<dbReference type="Pfam" id="PF04149">
    <property type="entry name" value="DUF397"/>
    <property type="match status" value="1"/>
</dbReference>
<dbReference type="EMBL" id="VJZC01000378">
    <property type="protein sequence ID" value="MPY62162.1"/>
    <property type="molecule type" value="Genomic_DNA"/>
</dbReference>
<name>A0A5N8XRW7_9ACTN</name>
<feature type="region of interest" description="Disordered" evidence="1">
    <location>
        <begin position="1"/>
        <end position="20"/>
    </location>
</feature>
<feature type="domain" description="DUF397" evidence="2">
    <location>
        <begin position="10"/>
        <end position="60"/>
    </location>
</feature>
<proteinExistence type="predicted"/>
<keyword evidence="4" id="KW-1185">Reference proteome</keyword>
<dbReference type="InterPro" id="IPR007278">
    <property type="entry name" value="DUF397"/>
</dbReference>